<evidence type="ECO:0000256" key="1">
    <source>
        <dbReference type="SAM" id="Phobius"/>
    </source>
</evidence>
<sequence>MFTVASACACLAFVAHATSEWKEVFHLWEIASAGWSKPSCFVWALIFAILPKALFALGFTVLAPFVFLDADRKTELILNCTGLMFLLQVDNELFKATGGELSGSDLDALADRVQQSYFAIKDGHIKKGSSSRSEKDNFRKTYQKKRRQQRQLGFSISFVLSVIGYCFFKKYVSNSATITTLITTTTLAPFPALAPFGTPA</sequence>
<accession>A0ABP0HL96</accession>
<comment type="caution">
    <text evidence="2">The sequence shown here is derived from an EMBL/GenBank/DDBJ whole genome shotgun (WGS) entry which is preliminary data.</text>
</comment>
<feature type="transmembrane region" description="Helical" evidence="1">
    <location>
        <begin position="152"/>
        <end position="172"/>
    </location>
</feature>
<evidence type="ECO:0000313" key="3">
    <source>
        <dbReference type="Proteomes" id="UP001642484"/>
    </source>
</evidence>
<proteinExistence type="predicted"/>
<evidence type="ECO:0000313" key="2">
    <source>
        <dbReference type="EMBL" id="CAK8990682.1"/>
    </source>
</evidence>
<dbReference type="Proteomes" id="UP001642484">
    <property type="component" value="Unassembled WGS sequence"/>
</dbReference>
<name>A0ABP0HL96_9DINO</name>
<reference evidence="2 3" key="1">
    <citation type="submission" date="2024-02" db="EMBL/GenBank/DDBJ databases">
        <authorList>
            <person name="Chen Y."/>
            <person name="Shah S."/>
            <person name="Dougan E. K."/>
            <person name="Thang M."/>
            <person name="Chan C."/>
        </authorList>
    </citation>
    <scope>NUCLEOTIDE SEQUENCE [LARGE SCALE GENOMIC DNA]</scope>
</reference>
<protein>
    <submittedName>
        <fullName evidence="2">Uncharacterized protein</fullName>
    </submittedName>
</protein>
<gene>
    <name evidence="2" type="ORF">CCMP2556_LOCUS2150</name>
</gene>
<keyword evidence="1" id="KW-0472">Membrane</keyword>
<keyword evidence="1" id="KW-1133">Transmembrane helix</keyword>
<dbReference type="EMBL" id="CAXAMN010000780">
    <property type="protein sequence ID" value="CAK8990682.1"/>
    <property type="molecule type" value="Genomic_DNA"/>
</dbReference>
<feature type="transmembrane region" description="Helical" evidence="1">
    <location>
        <begin position="41"/>
        <end position="68"/>
    </location>
</feature>
<organism evidence="2 3">
    <name type="scientific">Durusdinium trenchii</name>
    <dbReference type="NCBI Taxonomy" id="1381693"/>
    <lineage>
        <taxon>Eukaryota</taxon>
        <taxon>Sar</taxon>
        <taxon>Alveolata</taxon>
        <taxon>Dinophyceae</taxon>
        <taxon>Suessiales</taxon>
        <taxon>Symbiodiniaceae</taxon>
        <taxon>Durusdinium</taxon>
    </lineage>
</organism>
<keyword evidence="1" id="KW-0812">Transmembrane</keyword>
<keyword evidence="3" id="KW-1185">Reference proteome</keyword>